<dbReference type="Gene3D" id="1.10.287.110">
    <property type="entry name" value="DnaJ domain"/>
    <property type="match status" value="1"/>
</dbReference>
<organism evidence="2 3">
    <name type="scientific">Acaryochloris marina (strain MBIC 11017)</name>
    <dbReference type="NCBI Taxonomy" id="329726"/>
    <lineage>
        <taxon>Bacteria</taxon>
        <taxon>Bacillati</taxon>
        <taxon>Cyanobacteriota</taxon>
        <taxon>Cyanophyceae</taxon>
        <taxon>Acaryochloridales</taxon>
        <taxon>Acaryochloridaceae</taxon>
        <taxon>Acaryochloris</taxon>
    </lineage>
</organism>
<dbReference type="EMBL" id="CP000828">
    <property type="protein sequence ID" value="ABW26809.1"/>
    <property type="molecule type" value="Genomic_DNA"/>
</dbReference>
<sequence>MSSSLVRQSTPEELELQQKQSELMDLEAQLAQRELELATFQAELHSFEYRYMQVVGIRQEELERINAQISKYLTLMASNHNFRPSARLKQLYREVAKRIHPDLATDPEERARREQLMALVNRAYESGDEDRLRAILHDWESSPDSVQGEGITADLIRTIRQIAQSRQRLQLIEDKLQQLSQSDLHQLRIKAVKLEQLGQDLLLEMSHRFDQEILMAQQQLTELKEKMG</sequence>
<dbReference type="Proteomes" id="UP000000268">
    <property type="component" value="Chromosome"/>
</dbReference>
<gene>
    <name evidence="2" type="ordered locus">AM1_1788</name>
</gene>
<name>B0CCC4_ACAM1</name>
<keyword evidence="1" id="KW-0175">Coiled coil</keyword>
<dbReference type="InterPro" id="IPR036869">
    <property type="entry name" value="J_dom_sf"/>
</dbReference>
<accession>B0CCC4</accession>
<evidence type="ECO:0000313" key="2">
    <source>
        <dbReference type="EMBL" id="ABW26809.1"/>
    </source>
</evidence>
<protein>
    <submittedName>
        <fullName evidence="2">DnaJ-like protein, putative</fullName>
    </submittedName>
</protein>
<dbReference type="OrthoDB" id="5390485at2"/>
<proteinExistence type="predicted"/>
<dbReference type="KEGG" id="amr:AM1_1788"/>
<dbReference type="HOGENOM" id="CLU_1212656_0_0_3"/>
<dbReference type="SUPFAM" id="SSF46565">
    <property type="entry name" value="Chaperone J-domain"/>
    <property type="match status" value="1"/>
</dbReference>
<evidence type="ECO:0000313" key="3">
    <source>
        <dbReference type="Proteomes" id="UP000000268"/>
    </source>
</evidence>
<dbReference type="InterPro" id="IPR001623">
    <property type="entry name" value="DnaJ_domain"/>
</dbReference>
<dbReference type="eggNOG" id="COG2214">
    <property type="taxonomic scope" value="Bacteria"/>
</dbReference>
<dbReference type="AlphaFoldDB" id="B0CCC4"/>
<dbReference type="CDD" id="cd06257">
    <property type="entry name" value="DnaJ"/>
    <property type="match status" value="1"/>
</dbReference>
<keyword evidence="3" id="KW-1185">Reference proteome</keyword>
<reference evidence="2 3" key="1">
    <citation type="journal article" date="2008" name="Proc. Natl. Acad. Sci. U.S.A.">
        <title>Niche adaptation and genome expansion in the chlorophyll d-producing cyanobacterium Acaryochloris marina.</title>
        <authorList>
            <person name="Swingley W.D."/>
            <person name="Chen M."/>
            <person name="Cheung P.C."/>
            <person name="Conrad A.L."/>
            <person name="Dejesa L.C."/>
            <person name="Hao J."/>
            <person name="Honchak B.M."/>
            <person name="Karbach L.E."/>
            <person name="Kurdoglu A."/>
            <person name="Lahiri S."/>
            <person name="Mastrian S.D."/>
            <person name="Miyashita H."/>
            <person name="Page L."/>
            <person name="Ramakrishna P."/>
            <person name="Satoh S."/>
            <person name="Sattley W.M."/>
            <person name="Shimada Y."/>
            <person name="Taylor H.L."/>
            <person name="Tomo T."/>
            <person name="Tsuchiya T."/>
            <person name="Wang Z.T."/>
            <person name="Raymond J."/>
            <person name="Mimuro M."/>
            <person name="Blankenship R.E."/>
            <person name="Touchman J.W."/>
        </authorList>
    </citation>
    <scope>NUCLEOTIDE SEQUENCE [LARGE SCALE GENOMIC DNA]</scope>
    <source>
        <strain evidence="3">MBIC 11017</strain>
    </source>
</reference>
<feature type="coiled-coil region" evidence="1">
    <location>
        <begin position="16"/>
        <end position="43"/>
    </location>
</feature>
<dbReference type="STRING" id="329726.AM1_1788"/>
<dbReference type="RefSeq" id="WP_012162319.1">
    <property type="nucleotide sequence ID" value="NC_009925.1"/>
</dbReference>
<evidence type="ECO:0000256" key="1">
    <source>
        <dbReference type="SAM" id="Coils"/>
    </source>
</evidence>